<dbReference type="GO" id="GO:0140662">
    <property type="term" value="F:ATP-dependent protein folding chaperone"/>
    <property type="evidence" value="ECO:0007669"/>
    <property type="project" value="InterPro"/>
</dbReference>
<evidence type="ECO:0000256" key="3">
    <source>
        <dbReference type="ARBA" id="ARBA00022840"/>
    </source>
</evidence>
<reference evidence="4" key="1">
    <citation type="submission" date="2022-01" db="EMBL/GenBank/DDBJ databases">
        <authorList>
            <person name="Braso-Vives M."/>
        </authorList>
    </citation>
    <scope>NUCLEOTIDE SEQUENCE</scope>
</reference>
<accession>A0A8J9ZX80</accession>
<dbReference type="PANTHER" id="PTHR14187">
    <property type="entry name" value="ALPHA KINASE/ELONGATION FACTOR 2 KINASE"/>
    <property type="match status" value="1"/>
</dbReference>
<dbReference type="OrthoDB" id="2963168at2759"/>
<keyword evidence="2" id="KW-0547">Nucleotide-binding</keyword>
<dbReference type="InterPro" id="IPR013126">
    <property type="entry name" value="Hsp_70_fam"/>
</dbReference>
<dbReference type="CDD" id="cd10229">
    <property type="entry name" value="ASKHA_NBD_HSP70_HSPA12"/>
    <property type="match status" value="1"/>
</dbReference>
<protein>
    <submittedName>
        <fullName evidence="4">HSPA12A protein</fullName>
    </submittedName>
</protein>
<organism evidence="4 5">
    <name type="scientific">Branchiostoma lanceolatum</name>
    <name type="common">Common lancelet</name>
    <name type="synonym">Amphioxus lanceolatum</name>
    <dbReference type="NCBI Taxonomy" id="7740"/>
    <lineage>
        <taxon>Eukaryota</taxon>
        <taxon>Metazoa</taxon>
        <taxon>Chordata</taxon>
        <taxon>Cephalochordata</taxon>
        <taxon>Leptocardii</taxon>
        <taxon>Amphioxiformes</taxon>
        <taxon>Branchiostomatidae</taxon>
        <taxon>Branchiostoma</taxon>
    </lineage>
</organism>
<name>A0A8J9ZX80_BRALA</name>
<dbReference type="SUPFAM" id="SSF53067">
    <property type="entry name" value="Actin-like ATPase domain"/>
    <property type="match status" value="2"/>
</dbReference>
<dbReference type="Proteomes" id="UP000838412">
    <property type="component" value="Chromosome 4"/>
</dbReference>
<dbReference type="GO" id="GO:0005524">
    <property type="term" value="F:ATP binding"/>
    <property type="evidence" value="ECO:0007669"/>
    <property type="project" value="UniProtKB-KW"/>
</dbReference>
<evidence type="ECO:0000313" key="5">
    <source>
        <dbReference type="Proteomes" id="UP000838412"/>
    </source>
</evidence>
<dbReference type="Gene3D" id="3.30.420.40">
    <property type="match status" value="2"/>
</dbReference>
<dbReference type="AlphaFoldDB" id="A0A8J9ZX80"/>
<keyword evidence="5" id="KW-1185">Reference proteome</keyword>
<dbReference type="PANTHER" id="PTHR14187:SF46">
    <property type="entry name" value="HEAT SHOCK 70 KDA PROTEIN 12A"/>
    <property type="match status" value="1"/>
</dbReference>
<dbReference type="EMBL" id="OV696689">
    <property type="protein sequence ID" value="CAH1263874.1"/>
    <property type="molecule type" value="Genomic_DNA"/>
</dbReference>
<comment type="similarity">
    <text evidence="1">Belongs to the heat shock protein 70 family.</text>
</comment>
<gene>
    <name evidence="4" type="primary">HSPA12A</name>
    <name evidence="4" type="ORF">BLAG_LOCUS18429</name>
</gene>
<sequence length="605" mass="67161">MAESPDIDVRRLLEILQLFGDLQHRDSGGEGHRKYLLVAAIDFGTTFSGYAFSFTSNEDNIIMNKNWGSESGFLAHKTETSVLLTPEGEFKAFGSEASKTYADLEEGDAARHYYFHRFKMKLHTEKSLSKDTTIEDVNGKKLPALDIFAHAMRYLKDHMLNAIKLTVSRETTLENDDICWVLTVPAIWDDSAKQFMRQAAYKAEIASESKEGQLLIALEPEAAGIFCRRDPTLKQLVDINPGDRYMIVDCGGGTVDITVHGISENGKVKEVATASGGDWGGTKVDEEFLKLLDKIFGADIMARYKVEHPNEYLNLLNEFETKKRSTGPSDTEKVAVHLGFSFFQFYPQHKDGCTVQEAIKQYDSEQVDFSNGLIRISHSLMKSFFTPVIDSILAHLDQLLTQGEITPLKYMFMVGGFSESPILQYAVKEKFQGPCTVLIPEGCGLSIIKGAVMFGHNPSSIAARKSKYTYGTAVCVPFEPEHHPERLKERIDGKLVCTKVFSKFVEAGQLVAVGEVSEHSFSPASLFSPAMGIEIFRTKEKEVHYCDDEGVTKCGYVVVALPPPIPGLPRSVRATLTFSGTEIKVDAFALGNGERASTKIDFLQD</sequence>
<evidence type="ECO:0000256" key="2">
    <source>
        <dbReference type="ARBA" id="ARBA00022741"/>
    </source>
</evidence>
<dbReference type="InterPro" id="IPR043129">
    <property type="entry name" value="ATPase_NBD"/>
</dbReference>
<dbReference type="Pfam" id="PF00012">
    <property type="entry name" value="HSP70"/>
    <property type="match status" value="1"/>
</dbReference>
<evidence type="ECO:0000256" key="1">
    <source>
        <dbReference type="ARBA" id="ARBA00007381"/>
    </source>
</evidence>
<proteinExistence type="inferred from homology"/>
<evidence type="ECO:0000313" key="4">
    <source>
        <dbReference type="EMBL" id="CAH1263874.1"/>
    </source>
</evidence>
<keyword evidence="3" id="KW-0067">ATP-binding</keyword>